<evidence type="ECO:0000313" key="1">
    <source>
        <dbReference type="EMBL" id="EJL68501.1"/>
    </source>
</evidence>
<protein>
    <recommendedName>
        <fullName evidence="3">DUF541 domain-containing protein</fullName>
    </recommendedName>
</protein>
<gene>
    <name evidence="1" type="ORF">PMI13_03655</name>
</gene>
<keyword evidence="2" id="KW-1185">Reference proteome</keyword>
<dbReference type="OrthoDB" id="6021921at2"/>
<dbReference type="EMBL" id="AKJY01000092">
    <property type="protein sequence ID" value="EJL68501.1"/>
    <property type="molecule type" value="Genomic_DNA"/>
</dbReference>
<evidence type="ECO:0008006" key="3">
    <source>
        <dbReference type="Google" id="ProtNLM"/>
    </source>
</evidence>
<reference evidence="1 2" key="1">
    <citation type="journal article" date="2012" name="J. Bacteriol.">
        <title>Twenty-one genome sequences from Pseudomonas species and 19 genome sequences from diverse bacteria isolated from the rhizosphere and endosphere of Populus deltoides.</title>
        <authorList>
            <person name="Brown S.D."/>
            <person name="Utturkar S.M."/>
            <person name="Klingeman D.M."/>
            <person name="Johnson C.M."/>
            <person name="Martin S.L."/>
            <person name="Land M.L."/>
            <person name="Lu T.Y."/>
            <person name="Schadt C.W."/>
            <person name="Doktycz M.J."/>
            <person name="Pelletier D.A."/>
        </authorList>
    </citation>
    <scope>NUCLEOTIDE SEQUENCE [LARGE SCALE GENOMIC DNA]</scope>
    <source>
        <strain evidence="1 2">CF314</strain>
    </source>
</reference>
<organism evidence="1 2">
    <name type="scientific">Chryseobacterium populi</name>
    <dbReference type="NCBI Taxonomy" id="1144316"/>
    <lineage>
        <taxon>Bacteria</taxon>
        <taxon>Pseudomonadati</taxon>
        <taxon>Bacteroidota</taxon>
        <taxon>Flavobacteriia</taxon>
        <taxon>Flavobacteriales</taxon>
        <taxon>Weeksellaceae</taxon>
        <taxon>Chryseobacterium group</taxon>
        <taxon>Chryseobacterium</taxon>
    </lineage>
</organism>
<dbReference type="PATRIC" id="fig|1144316.3.peg.3674"/>
<comment type="caution">
    <text evidence="1">The sequence shown here is derived from an EMBL/GenBank/DDBJ whole genome shotgun (WGS) entry which is preliminary data.</text>
</comment>
<sequence>MKNIIIFLFSFAATCNVFGQNIEKPFIEVRGIAKIEKPIKSYILDIVITEDLSYAEEKRTTEQVKKAFLDKVKAAGFDVSRFKEDQLAYALTQYGAGGTSYSFETTKPAEIIALNQLMVDKTGTTSIITRRITYMPVKDFSRIIAAAFANGKERAEKVAAILGKRLGPLQTVIDYSTVDEEEEDTVYYRPDEERYYYLSLKYLIE</sequence>
<evidence type="ECO:0000313" key="2">
    <source>
        <dbReference type="Proteomes" id="UP000007509"/>
    </source>
</evidence>
<dbReference type="AlphaFoldDB" id="J3CC59"/>
<name>J3CC59_9FLAO</name>
<accession>J3CC59</accession>
<dbReference type="Proteomes" id="UP000007509">
    <property type="component" value="Unassembled WGS sequence"/>
</dbReference>
<proteinExistence type="predicted"/>
<dbReference type="RefSeq" id="WP_007846324.1">
    <property type="nucleotide sequence ID" value="NZ_AKJY01000092.1"/>
</dbReference>